<reference evidence="2 3" key="1">
    <citation type="submission" date="2019-03" db="EMBL/GenBank/DDBJ databases">
        <title>Freshwater and sediment microbial communities from various areas in North America, analyzing microbe dynamics in response to fracking.</title>
        <authorList>
            <person name="Lamendella R."/>
        </authorList>
    </citation>
    <scope>NUCLEOTIDE SEQUENCE [LARGE SCALE GENOMIC DNA]</scope>
    <source>
        <strain evidence="2 3">175.2</strain>
    </source>
</reference>
<evidence type="ECO:0000256" key="1">
    <source>
        <dbReference type="SAM" id="Phobius"/>
    </source>
</evidence>
<organism evidence="2 3">
    <name type="scientific">Martelella mediterranea</name>
    <dbReference type="NCBI Taxonomy" id="293089"/>
    <lineage>
        <taxon>Bacteria</taxon>
        <taxon>Pseudomonadati</taxon>
        <taxon>Pseudomonadota</taxon>
        <taxon>Alphaproteobacteria</taxon>
        <taxon>Hyphomicrobiales</taxon>
        <taxon>Aurantimonadaceae</taxon>
        <taxon>Martelella</taxon>
    </lineage>
</organism>
<proteinExistence type="predicted"/>
<dbReference type="EMBL" id="SMAR01000007">
    <property type="protein sequence ID" value="TCT41120.1"/>
    <property type="molecule type" value="Genomic_DNA"/>
</dbReference>
<evidence type="ECO:0000313" key="3">
    <source>
        <dbReference type="Proteomes" id="UP000295097"/>
    </source>
</evidence>
<sequence length="139" mass="14653">MDRLISLAATVLSVDSRLLARSAKRNMIIAVVLIFLFFSAYAGGVAALAIYLASVLGPLGAALTVAIASLALAIFVLAYALIMNRMEQRRMKAARLATEEMLQGVAGIVPAMMREKPISGLAAAAGLAYVLARTMAKKK</sequence>
<dbReference type="RefSeq" id="WP_132309858.1">
    <property type="nucleotide sequence ID" value="NZ_SMAR01000007.1"/>
</dbReference>
<protein>
    <submittedName>
        <fullName evidence="2">Uncharacterized protein</fullName>
    </submittedName>
</protein>
<evidence type="ECO:0000313" key="2">
    <source>
        <dbReference type="EMBL" id="TCT41120.1"/>
    </source>
</evidence>
<name>A0A4R3NTK4_9HYPH</name>
<dbReference type="Proteomes" id="UP000295097">
    <property type="component" value="Unassembled WGS sequence"/>
</dbReference>
<comment type="caution">
    <text evidence="2">The sequence shown here is derived from an EMBL/GenBank/DDBJ whole genome shotgun (WGS) entry which is preliminary data.</text>
</comment>
<keyword evidence="1" id="KW-0472">Membrane</keyword>
<dbReference type="OrthoDB" id="7916420at2"/>
<dbReference type="AlphaFoldDB" id="A0A4R3NTK4"/>
<keyword evidence="3" id="KW-1185">Reference proteome</keyword>
<accession>A0A4R3NTK4</accession>
<feature type="transmembrane region" description="Helical" evidence="1">
    <location>
        <begin position="59"/>
        <end position="82"/>
    </location>
</feature>
<gene>
    <name evidence="2" type="ORF">EDC90_100796</name>
</gene>
<feature type="transmembrane region" description="Helical" evidence="1">
    <location>
        <begin position="27"/>
        <end position="53"/>
    </location>
</feature>
<keyword evidence="1" id="KW-0812">Transmembrane</keyword>
<keyword evidence="1" id="KW-1133">Transmembrane helix</keyword>